<protein>
    <submittedName>
        <fullName evidence="1">Uncharacterized protein</fullName>
    </submittedName>
</protein>
<name>A0A232LQ17_9EURO</name>
<dbReference type="AlphaFoldDB" id="A0A232LQ17"/>
<dbReference type="EMBL" id="NPHW01006137">
    <property type="protein sequence ID" value="OXV06098.1"/>
    <property type="molecule type" value="Genomic_DNA"/>
</dbReference>
<proteinExistence type="predicted"/>
<organism evidence="1 2">
    <name type="scientific">Elaphomyces granulatus</name>
    <dbReference type="NCBI Taxonomy" id="519963"/>
    <lineage>
        <taxon>Eukaryota</taxon>
        <taxon>Fungi</taxon>
        <taxon>Dikarya</taxon>
        <taxon>Ascomycota</taxon>
        <taxon>Pezizomycotina</taxon>
        <taxon>Eurotiomycetes</taxon>
        <taxon>Eurotiomycetidae</taxon>
        <taxon>Eurotiales</taxon>
        <taxon>Elaphomycetaceae</taxon>
        <taxon>Elaphomyces</taxon>
    </lineage>
</organism>
<dbReference type="Proteomes" id="UP000243515">
    <property type="component" value="Unassembled WGS sequence"/>
</dbReference>
<gene>
    <name evidence="1" type="ORF">Egran_06135</name>
</gene>
<sequence>MRHPLWMKIYQMFSCSPTIPERRTIVSSGTWMTLCFMDLLKSGVSRSSLSRRSMILVQWTGGTLTLLSWRHRLTCLRYLIFTCSLPDNRLTRRRAFSRNFNLGADFLAEMDGNGLSVFSGLRTEESMLEVNAPSIKLSISELQGLIVKETLGLVDGPRTSAGLISRCSVEPMSTFPVSFFCSSVSKSPSGAFNTGLDGQTIAGAAALRSADESARLDTLVTDGGGGWKRRREAYRSLSLEWNFAANSVAPRRDTVVCWRTMNVNHRG</sequence>
<reference evidence="1 2" key="1">
    <citation type="journal article" date="2015" name="Environ. Microbiol.">
        <title>Metagenome sequence of Elaphomyces granulatus from sporocarp tissue reveals Ascomycota ectomycorrhizal fingerprints of genome expansion and a Proteobacteria-rich microbiome.</title>
        <authorList>
            <person name="Quandt C.A."/>
            <person name="Kohler A."/>
            <person name="Hesse C.N."/>
            <person name="Sharpton T.J."/>
            <person name="Martin F."/>
            <person name="Spatafora J.W."/>
        </authorList>
    </citation>
    <scope>NUCLEOTIDE SEQUENCE [LARGE SCALE GENOMIC DNA]</scope>
    <source>
        <strain evidence="1 2">OSC145934</strain>
    </source>
</reference>
<accession>A0A232LQ17</accession>
<evidence type="ECO:0000313" key="2">
    <source>
        <dbReference type="Proteomes" id="UP000243515"/>
    </source>
</evidence>
<evidence type="ECO:0000313" key="1">
    <source>
        <dbReference type="EMBL" id="OXV06098.1"/>
    </source>
</evidence>
<keyword evidence="2" id="KW-1185">Reference proteome</keyword>
<comment type="caution">
    <text evidence="1">The sequence shown here is derived from an EMBL/GenBank/DDBJ whole genome shotgun (WGS) entry which is preliminary data.</text>
</comment>